<dbReference type="eggNOG" id="ENOG502SRF7">
    <property type="taxonomic scope" value="Eukaryota"/>
</dbReference>
<evidence type="ECO:0000313" key="4">
    <source>
        <dbReference type="Proteomes" id="UP000019132"/>
    </source>
</evidence>
<feature type="signal peptide" evidence="2">
    <location>
        <begin position="1"/>
        <end position="27"/>
    </location>
</feature>
<evidence type="ECO:0008006" key="5">
    <source>
        <dbReference type="Google" id="ProtNLM"/>
    </source>
</evidence>
<feature type="transmembrane region" description="Helical" evidence="1">
    <location>
        <begin position="302"/>
        <end position="323"/>
    </location>
</feature>
<keyword evidence="1" id="KW-1133">Transmembrane helix</keyword>
<evidence type="ECO:0000256" key="2">
    <source>
        <dbReference type="SAM" id="SignalP"/>
    </source>
</evidence>
<accession>K3X6B3</accession>
<protein>
    <recommendedName>
        <fullName evidence="5">TNFR-Cys domain-containing protein</fullName>
    </recommendedName>
</protein>
<keyword evidence="1" id="KW-0472">Membrane</keyword>
<dbReference type="EMBL" id="GL376588">
    <property type="status" value="NOT_ANNOTATED_CDS"/>
    <property type="molecule type" value="Genomic_DNA"/>
</dbReference>
<dbReference type="Proteomes" id="UP000019132">
    <property type="component" value="Unassembled WGS sequence"/>
</dbReference>
<sequence>MRLLSFGIASSWFLAACLLVVPSGVTAADADEANLHIDQDCNTSVTPENAELGFGAVWDTTCLKQNLGCFEKVCRLCRKSDNDHTKFYTRCSDLPAKQLPTTSAPASASTRPSNAGHIKGALDQQEAAPAAATSAQCAAKVSQGDQGVGITAVSDPSCSSGGLGCFGNENCKYCRNRITPQSQHYSPCSASTSTSPAATSAASANTLPPVSCPTAVARSGLTSISYITEPSCQTNAHLTGCITSSTCRLCRTAKNENNQFLVSCKVLQDQQTTTVMTMAAAENIPITGANSNTSAAGQDETGAAMGGACAAAGVALVLAMFAIRKVRAKQKVVDGGDHLNRGSSLVQIIGRERIAEL</sequence>
<dbReference type="EnsemblProtists" id="PYU1_T012762">
    <property type="protein sequence ID" value="PYU1_T012762"/>
    <property type="gene ID" value="PYU1_G012736"/>
</dbReference>
<dbReference type="PROSITE" id="PS51257">
    <property type="entry name" value="PROKAR_LIPOPROTEIN"/>
    <property type="match status" value="1"/>
</dbReference>
<name>K3X6B3_GLOUD</name>
<keyword evidence="4" id="KW-1185">Reference proteome</keyword>
<evidence type="ECO:0000313" key="3">
    <source>
        <dbReference type="EnsemblProtists" id="PYU1_T012762"/>
    </source>
</evidence>
<reference evidence="4" key="1">
    <citation type="journal article" date="2010" name="Genome Biol.">
        <title>Genome sequence of the necrotrophic plant pathogen Pythium ultimum reveals original pathogenicity mechanisms and effector repertoire.</title>
        <authorList>
            <person name="Levesque C.A."/>
            <person name="Brouwer H."/>
            <person name="Cano L."/>
            <person name="Hamilton J.P."/>
            <person name="Holt C."/>
            <person name="Huitema E."/>
            <person name="Raffaele S."/>
            <person name="Robideau G.P."/>
            <person name="Thines M."/>
            <person name="Win J."/>
            <person name="Zerillo M.M."/>
            <person name="Beakes G.W."/>
            <person name="Boore J.L."/>
            <person name="Busam D."/>
            <person name="Dumas B."/>
            <person name="Ferriera S."/>
            <person name="Fuerstenberg S.I."/>
            <person name="Gachon C.M."/>
            <person name="Gaulin E."/>
            <person name="Govers F."/>
            <person name="Grenville-Briggs L."/>
            <person name="Horner N."/>
            <person name="Hostetler J."/>
            <person name="Jiang R.H."/>
            <person name="Johnson J."/>
            <person name="Krajaejun T."/>
            <person name="Lin H."/>
            <person name="Meijer H.J."/>
            <person name="Moore B."/>
            <person name="Morris P."/>
            <person name="Phuntmart V."/>
            <person name="Puiu D."/>
            <person name="Shetty J."/>
            <person name="Stajich J.E."/>
            <person name="Tripathy S."/>
            <person name="Wawra S."/>
            <person name="van West P."/>
            <person name="Whitty B.R."/>
            <person name="Coutinho P.M."/>
            <person name="Henrissat B."/>
            <person name="Martin F."/>
            <person name="Thomas P.D."/>
            <person name="Tyler B.M."/>
            <person name="De Vries R.P."/>
            <person name="Kamoun S."/>
            <person name="Yandell M."/>
            <person name="Tisserat N."/>
            <person name="Buell C.R."/>
        </authorList>
    </citation>
    <scope>NUCLEOTIDE SEQUENCE</scope>
    <source>
        <strain evidence="4">DAOM:BR144</strain>
    </source>
</reference>
<evidence type="ECO:0000256" key="1">
    <source>
        <dbReference type="SAM" id="Phobius"/>
    </source>
</evidence>
<dbReference type="OMA" id="VMYVKGR"/>
<dbReference type="InParanoid" id="K3X6B3"/>
<keyword evidence="1" id="KW-0812">Transmembrane</keyword>
<proteinExistence type="predicted"/>
<reference evidence="3" key="3">
    <citation type="submission" date="2015-02" db="UniProtKB">
        <authorList>
            <consortium name="EnsemblProtists"/>
        </authorList>
    </citation>
    <scope>IDENTIFICATION</scope>
    <source>
        <strain evidence="3">DAOM BR144</strain>
    </source>
</reference>
<keyword evidence="2" id="KW-0732">Signal</keyword>
<dbReference type="AlphaFoldDB" id="K3X6B3"/>
<organism evidence="3 4">
    <name type="scientific">Globisporangium ultimum (strain ATCC 200006 / CBS 805.95 / DAOM BR144)</name>
    <name type="common">Pythium ultimum</name>
    <dbReference type="NCBI Taxonomy" id="431595"/>
    <lineage>
        <taxon>Eukaryota</taxon>
        <taxon>Sar</taxon>
        <taxon>Stramenopiles</taxon>
        <taxon>Oomycota</taxon>
        <taxon>Peronosporomycetes</taxon>
        <taxon>Pythiales</taxon>
        <taxon>Pythiaceae</taxon>
        <taxon>Globisporangium</taxon>
    </lineage>
</organism>
<reference evidence="4" key="2">
    <citation type="submission" date="2010-04" db="EMBL/GenBank/DDBJ databases">
        <authorList>
            <person name="Buell R."/>
            <person name="Hamilton J."/>
            <person name="Hostetler J."/>
        </authorList>
    </citation>
    <scope>NUCLEOTIDE SEQUENCE [LARGE SCALE GENOMIC DNA]</scope>
    <source>
        <strain evidence="4">DAOM:BR144</strain>
    </source>
</reference>
<feature type="chain" id="PRO_5003868428" description="TNFR-Cys domain-containing protein" evidence="2">
    <location>
        <begin position="28"/>
        <end position="357"/>
    </location>
</feature>
<dbReference type="HOGENOM" id="CLU_057797_0_0_1"/>
<dbReference type="VEuPathDB" id="FungiDB:PYU1_G012736"/>